<keyword evidence="2" id="KW-1185">Reference proteome</keyword>
<accession>A0ABU6UZC6</accession>
<evidence type="ECO:0000313" key="1">
    <source>
        <dbReference type="EMBL" id="MED6165590.1"/>
    </source>
</evidence>
<protein>
    <submittedName>
        <fullName evidence="1">Uncharacterized protein</fullName>
    </submittedName>
</protein>
<proteinExistence type="predicted"/>
<dbReference type="EMBL" id="JASCZI010123728">
    <property type="protein sequence ID" value="MED6165590.1"/>
    <property type="molecule type" value="Genomic_DNA"/>
</dbReference>
<comment type="caution">
    <text evidence="1">The sequence shown here is derived from an EMBL/GenBank/DDBJ whole genome shotgun (WGS) entry which is preliminary data.</text>
</comment>
<sequence>WNRWPRRNEYRVKPVLDFRREIDGITAPYGFGPLLSFECVEWHSADRVTRQSGLNQYRPDHPEDLGTNHCITLRGTQHHDWSDICTGIRYKTLSTLLKMWASMLWHSPDLSSSNVMVLGT</sequence>
<reference evidence="1 2" key="1">
    <citation type="journal article" date="2023" name="Plants (Basel)">
        <title>Bridging the Gap: Combining Genomics and Transcriptomics Approaches to Understand Stylosanthes scabra, an Orphan Legume from the Brazilian Caatinga.</title>
        <authorList>
            <person name="Ferreira-Neto J.R.C."/>
            <person name="da Silva M.D."/>
            <person name="Binneck E."/>
            <person name="de Melo N.F."/>
            <person name="da Silva R.H."/>
            <person name="de Melo A.L.T.M."/>
            <person name="Pandolfi V."/>
            <person name="Bustamante F.O."/>
            <person name="Brasileiro-Vidal A.C."/>
            <person name="Benko-Iseppon A.M."/>
        </authorList>
    </citation>
    <scope>NUCLEOTIDE SEQUENCE [LARGE SCALE GENOMIC DNA]</scope>
    <source>
        <tissue evidence="1">Leaves</tissue>
    </source>
</reference>
<name>A0ABU6UZC6_9FABA</name>
<evidence type="ECO:0000313" key="2">
    <source>
        <dbReference type="Proteomes" id="UP001341840"/>
    </source>
</evidence>
<organism evidence="1 2">
    <name type="scientific">Stylosanthes scabra</name>
    <dbReference type="NCBI Taxonomy" id="79078"/>
    <lineage>
        <taxon>Eukaryota</taxon>
        <taxon>Viridiplantae</taxon>
        <taxon>Streptophyta</taxon>
        <taxon>Embryophyta</taxon>
        <taxon>Tracheophyta</taxon>
        <taxon>Spermatophyta</taxon>
        <taxon>Magnoliopsida</taxon>
        <taxon>eudicotyledons</taxon>
        <taxon>Gunneridae</taxon>
        <taxon>Pentapetalae</taxon>
        <taxon>rosids</taxon>
        <taxon>fabids</taxon>
        <taxon>Fabales</taxon>
        <taxon>Fabaceae</taxon>
        <taxon>Papilionoideae</taxon>
        <taxon>50 kb inversion clade</taxon>
        <taxon>dalbergioids sensu lato</taxon>
        <taxon>Dalbergieae</taxon>
        <taxon>Pterocarpus clade</taxon>
        <taxon>Stylosanthes</taxon>
    </lineage>
</organism>
<feature type="non-terminal residue" evidence="1">
    <location>
        <position position="1"/>
    </location>
</feature>
<dbReference type="Proteomes" id="UP001341840">
    <property type="component" value="Unassembled WGS sequence"/>
</dbReference>
<gene>
    <name evidence="1" type="ORF">PIB30_101045</name>
</gene>